<protein>
    <submittedName>
        <fullName evidence="2">Uncharacterized protein</fullName>
    </submittedName>
</protein>
<dbReference type="EMBL" id="QLMD01000014">
    <property type="protein sequence ID" value="RAJ94646.1"/>
    <property type="molecule type" value="Genomic_DNA"/>
</dbReference>
<dbReference type="AlphaFoldDB" id="A0A327WRS1"/>
<feature type="transmembrane region" description="Helical" evidence="1">
    <location>
        <begin position="12"/>
        <end position="30"/>
    </location>
</feature>
<dbReference type="Proteomes" id="UP000249203">
    <property type="component" value="Unassembled WGS sequence"/>
</dbReference>
<accession>A0A327WRS1</accession>
<keyword evidence="1" id="KW-0472">Membrane</keyword>
<proteinExistence type="predicted"/>
<comment type="caution">
    <text evidence="2">The sequence shown here is derived from an EMBL/GenBank/DDBJ whole genome shotgun (WGS) entry which is preliminary data.</text>
</comment>
<organism evidence="2 3">
    <name type="scientific">Aliidiomarina maris</name>
    <dbReference type="NCBI Taxonomy" id="531312"/>
    <lineage>
        <taxon>Bacteria</taxon>
        <taxon>Pseudomonadati</taxon>
        <taxon>Pseudomonadota</taxon>
        <taxon>Gammaproteobacteria</taxon>
        <taxon>Alteromonadales</taxon>
        <taxon>Idiomarinaceae</taxon>
        <taxon>Aliidiomarina</taxon>
    </lineage>
</organism>
<reference evidence="2 3" key="1">
    <citation type="submission" date="2018-06" db="EMBL/GenBank/DDBJ databases">
        <title>Genomic Encyclopedia of Type Strains, Phase III (KMG-III): the genomes of soil and plant-associated and newly described type strains.</title>
        <authorList>
            <person name="Whitman W."/>
        </authorList>
    </citation>
    <scope>NUCLEOTIDE SEQUENCE [LARGE SCALE GENOMIC DNA]</scope>
    <source>
        <strain evidence="2 3">CGMCC 1.15366</strain>
    </source>
</reference>
<evidence type="ECO:0000256" key="1">
    <source>
        <dbReference type="SAM" id="Phobius"/>
    </source>
</evidence>
<gene>
    <name evidence="2" type="ORF">B0I24_11450</name>
</gene>
<keyword evidence="1" id="KW-1133">Transmembrane helix</keyword>
<keyword evidence="1" id="KW-0812">Transmembrane</keyword>
<evidence type="ECO:0000313" key="2">
    <source>
        <dbReference type="EMBL" id="RAJ94646.1"/>
    </source>
</evidence>
<evidence type="ECO:0000313" key="3">
    <source>
        <dbReference type="Proteomes" id="UP000249203"/>
    </source>
</evidence>
<sequence>MLRNIKVGVRATLFFALMGLLVLVVGVVALV</sequence>
<name>A0A327WRS1_9GAMM</name>